<dbReference type="Proteomes" id="UP000572051">
    <property type="component" value="Unassembled WGS sequence"/>
</dbReference>
<dbReference type="Pfam" id="PF04672">
    <property type="entry name" value="Methyltransf_19"/>
    <property type="match status" value="1"/>
</dbReference>
<dbReference type="Gene3D" id="3.40.50.150">
    <property type="entry name" value="Vaccinia Virus protein VP39"/>
    <property type="match status" value="1"/>
</dbReference>
<dbReference type="InterPro" id="IPR029063">
    <property type="entry name" value="SAM-dependent_MTases_sf"/>
</dbReference>
<dbReference type="EMBL" id="JACCFS010000001">
    <property type="protein sequence ID" value="NYJ37726.1"/>
    <property type="molecule type" value="Genomic_DNA"/>
</dbReference>
<keyword evidence="2" id="KW-1185">Reference proteome</keyword>
<reference evidence="1 2" key="1">
    <citation type="submission" date="2020-07" db="EMBL/GenBank/DDBJ databases">
        <title>Sequencing the genomes of 1000 actinobacteria strains.</title>
        <authorList>
            <person name="Klenk H.-P."/>
        </authorList>
    </citation>
    <scope>NUCLEOTIDE SEQUENCE [LARGE SCALE GENOMIC DNA]</scope>
    <source>
        <strain evidence="1 2">DSM 44442</strain>
    </source>
</reference>
<evidence type="ECO:0000313" key="2">
    <source>
        <dbReference type="Proteomes" id="UP000572051"/>
    </source>
</evidence>
<name>A0A7Z0JCX7_9ACTN</name>
<dbReference type="PIRSF" id="PIRSF017393">
    <property type="entry name" value="MTase_SAV2177"/>
    <property type="match status" value="1"/>
</dbReference>
<organism evidence="1 2">
    <name type="scientific">Nocardiopsis aegyptia</name>
    <dbReference type="NCBI Taxonomy" id="220378"/>
    <lineage>
        <taxon>Bacteria</taxon>
        <taxon>Bacillati</taxon>
        <taxon>Actinomycetota</taxon>
        <taxon>Actinomycetes</taxon>
        <taxon>Streptosporangiales</taxon>
        <taxon>Nocardiopsidaceae</taxon>
        <taxon>Nocardiopsis</taxon>
    </lineage>
</organism>
<evidence type="ECO:0000313" key="1">
    <source>
        <dbReference type="EMBL" id="NYJ37726.1"/>
    </source>
</evidence>
<dbReference type="AlphaFoldDB" id="A0A7Z0JCX7"/>
<proteinExistence type="predicted"/>
<accession>A0A7Z0JCX7</accession>
<dbReference type="InterPro" id="IPR006764">
    <property type="entry name" value="SAM_dep_MeTrfase_SAV2177_type"/>
</dbReference>
<gene>
    <name evidence="1" type="ORF">HNR10_005607</name>
</gene>
<comment type="caution">
    <text evidence="1">The sequence shown here is derived from an EMBL/GenBank/DDBJ whole genome shotgun (WGS) entry which is preliminary data.</text>
</comment>
<dbReference type="SUPFAM" id="SSF53335">
    <property type="entry name" value="S-adenosyl-L-methionine-dependent methyltransferases"/>
    <property type="match status" value="1"/>
</dbReference>
<dbReference type="RefSeq" id="WP_179828699.1">
    <property type="nucleotide sequence ID" value="NZ_JACCFS010000001.1"/>
</dbReference>
<sequence length="262" mass="28446">MTDAPLIDSTVPHSARVLNYWLGGKDHYPVDRGLGEQIKESSPEIVTLARADRDFLVRTVAFLAREAGIRQFLDIGTGLPTANNTHEVAQRIAPESKVVYADNDPLVLTHARALLTSSPEGSTHYLDADLVQAESLLAQAREHLDFSEPIGLTIMGTLGHFPADDATYAIARTYVDALPSGSYLALCDSTDTSPQIVEAARQWNAEASAPIHLRTVAELERFFDGMELLEPGVVSVPFWRPESTDLGGPVEVAQYGGVARKP</sequence>
<protein>
    <recommendedName>
        <fullName evidence="3">S-adenosyl methyltransferase</fullName>
    </recommendedName>
</protein>
<evidence type="ECO:0008006" key="3">
    <source>
        <dbReference type="Google" id="ProtNLM"/>
    </source>
</evidence>